<keyword evidence="1" id="KW-0732">Signal</keyword>
<keyword evidence="3" id="KW-1185">Reference proteome</keyword>
<sequence length="223" mass="24094">MNVRFGVTFGGCVIATLLGASEAAAAEPRTPFPAHAALDAVGGSPAKGAYVLSAQGGWPFSFLRAQVGLSDRITLQSELESAVGRRYRPMLGIGVRLAEATHVRLTGEFLAGWLFQRSEEYRRGPNGELRFRLAIPVRRFVPYLVLGTRHAFLPDLLTIERASGTETSWSLRHEWTPWATLGLGFAISRGIGLDLGINYGWVGAPDTIALPGVHLGLHFGGDR</sequence>
<dbReference type="Proteomes" id="UP000309215">
    <property type="component" value="Unassembled WGS sequence"/>
</dbReference>
<feature type="signal peptide" evidence="1">
    <location>
        <begin position="1"/>
        <end position="25"/>
    </location>
</feature>
<dbReference type="AlphaFoldDB" id="A0A4U1JE16"/>
<proteinExistence type="predicted"/>
<evidence type="ECO:0000313" key="3">
    <source>
        <dbReference type="Proteomes" id="UP000309215"/>
    </source>
</evidence>
<gene>
    <name evidence="2" type="ORF">E8A74_13260</name>
</gene>
<dbReference type="RefSeq" id="WP_136929345.1">
    <property type="nucleotide sequence ID" value="NZ_SSMQ01000011.1"/>
</dbReference>
<reference evidence="2 3" key="1">
    <citation type="submission" date="2019-04" db="EMBL/GenBank/DDBJ databases">
        <authorList>
            <person name="Li Y."/>
            <person name="Wang J."/>
        </authorList>
    </citation>
    <scope>NUCLEOTIDE SEQUENCE [LARGE SCALE GENOMIC DNA]</scope>
    <source>
        <strain evidence="2 3">DSM 14668</strain>
    </source>
</reference>
<protein>
    <recommendedName>
        <fullName evidence="4">Outer membrane protein beta-barrel domain-containing protein</fullName>
    </recommendedName>
</protein>
<evidence type="ECO:0000313" key="2">
    <source>
        <dbReference type="EMBL" id="TKD09235.1"/>
    </source>
</evidence>
<accession>A0A4U1JE16</accession>
<dbReference type="EMBL" id="SSMQ01000011">
    <property type="protein sequence ID" value="TKD09235.1"/>
    <property type="molecule type" value="Genomic_DNA"/>
</dbReference>
<comment type="caution">
    <text evidence="2">The sequence shown here is derived from an EMBL/GenBank/DDBJ whole genome shotgun (WGS) entry which is preliminary data.</text>
</comment>
<dbReference type="OrthoDB" id="5504561at2"/>
<evidence type="ECO:0008006" key="4">
    <source>
        <dbReference type="Google" id="ProtNLM"/>
    </source>
</evidence>
<evidence type="ECO:0000256" key="1">
    <source>
        <dbReference type="SAM" id="SignalP"/>
    </source>
</evidence>
<feature type="chain" id="PRO_5020848199" description="Outer membrane protein beta-barrel domain-containing protein" evidence="1">
    <location>
        <begin position="26"/>
        <end position="223"/>
    </location>
</feature>
<organism evidence="2 3">
    <name type="scientific">Polyangium fumosum</name>
    <dbReference type="NCBI Taxonomy" id="889272"/>
    <lineage>
        <taxon>Bacteria</taxon>
        <taxon>Pseudomonadati</taxon>
        <taxon>Myxococcota</taxon>
        <taxon>Polyangia</taxon>
        <taxon>Polyangiales</taxon>
        <taxon>Polyangiaceae</taxon>
        <taxon>Polyangium</taxon>
    </lineage>
</organism>
<name>A0A4U1JE16_9BACT</name>